<comment type="subcellular location">
    <subcellularLocation>
        <location evidence="1">Cell membrane</location>
        <topology evidence="1">Multi-pass membrane protein</topology>
    </subcellularLocation>
</comment>
<evidence type="ECO:0000256" key="1">
    <source>
        <dbReference type="ARBA" id="ARBA00004651"/>
    </source>
</evidence>
<dbReference type="Pfam" id="PF01478">
    <property type="entry name" value="Peptidase_A24"/>
    <property type="match status" value="1"/>
</dbReference>
<accession>A0A315XP66</accession>
<keyword evidence="9" id="KW-1185">Reference proteome</keyword>
<evidence type="ECO:0000259" key="7">
    <source>
        <dbReference type="Pfam" id="PF01478"/>
    </source>
</evidence>
<feature type="transmembrane region" description="Helical" evidence="6">
    <location>
        <begin position="122"/>
        <end position="143"/>
    </location>
</feature>
<evidence type="ECO:0000313" key="9">
    <source>
        <dbReference type="Proteomes" id="UP000251717"/>
    </source>
</evidence>
<feature type="transmembrane region" description="Helical" evidence="6">
    <location>
        <begin position="259"/>
        <end position="281"/>
    </location>
</feature>
<evidence type="ECO:0000256" key="6">
    <source>
        <dbReference type="SAM" id="Phobius"/>
    </source>
</evidence>
<dbReference type="AlphaFoldDB" id="A0A315XP66"/>
<gene>
    <name evidence="8" type="ORF">MBBTH_06160</name>
</gene>
<dbReference type="Proteomes" id="UP000251717">
    <property type="component" value="Unassembled WGS sequence"/>
</dbReference>
<keyword evidence="5 6" id="KW-0472">Membrane</keyword>
<dbReference type="InterPro" id="IPR000045">
    <property type="entry name" value="Prepilin_IV_endopep_pep"/>
</dbReference>
<dbReference type="EMBL" id="MZGS01000017">
    <property type="protein sequence ID" value="PWB87648.1"/>
    <property type="molecule type" value="Genomic_DNA"/>
</dbReference>
<dbReference type="OrthoDB" id="65749at2157"/>
<feature type="domain" description="Prepilin type IV endopeptidase peptidase" evidence="7">
    <location>
        <begin position="13"/>
        <end position="115"/>
    </location>
</feature>
<evidence type="ECO:0000256" key="5">
    <source>
        <dbReference type="ARBA" id="ARBA00023136"/>
    </source>
</evidence>
<organism evidence="8 9">
    <name type="scientific">Methanobrevibacter thaueri</name>
    <dbReference type="NCBI Taxonomy" id="190975"/>
    <lineage>
        <taxon>Archaea</taxon>
        <taxon>Methanobacteriati</taxon>
        <taxon>Methanobacteriota</taxon>
        <taxon>Methanomada group</taxon>
        <taxon>Methanobacteria</taxon>
        <taxon>Methanobacteriales</taxon>
        <taxon>Methanobacteriaceae</taxon>
        <taxon>Methanobrevibacter</taxon>
    </lineage>
</organism>
<keyword evidence="2" id="KW-1003">Cell membrane</keyword>
<evidence type="ECO:0000313" key="8">
    <source>
        <dbReference type="EMBL" id="PWB87648.1"/>
    </source>
</evidence>
<dbReference type="InterPro" id="IPR052218">
    <property type="entry name" value="Preflagellin_Peptidase"/>
</dbReference>
<name>A0A315XP66_9EURY</name>
<sequence>MNFSSIFLIQITVTVLFSLCATIFDVRKGFVPNLLCYILIAFGLFSNLILSLISTNIKFILASIISMVITYSITYMLWQLSIWGGGDVRLFTGIATVIPFGLNIDFLHIFPVLSVYPFSFSVVINSILVSFPFLMVFVCYAIVKKDLFQNNIDILFNVFSVDSLNYIKEKTLNKTIPVREIKEGNIVNSYYFDDEHISDLIGEEDGNLKVYENTDKGCKYYFKSISAGGITKKEESLLKIMSVQGFIDNRISIKVSYPFTPAIVAGLLIAVFYGDIMMIFAKNIMLVI</sequence>
<feature type="transmembrane region" description="Helical" evidence="6">
    <location>
        <begin position="90"/>
        <end position="110"/>
    </location>
</feature>
<evidence type="ECO:0000256" key="4">
    <source>
        <dbReference type="ARBA" id="ARBA00022989"/>
    </source>
</evidence>
<feature type="transmembrane region" description="Helical" evidence="6">
    <location>
        <begin position="34"/>
        <end position="53"/>
    </location>
</feature>
<keyword evidence="3 6" id="KW-0812">Transmembrane</keyword>
<reference evidence="8 9" key="1">
    <citation type="submission" date="2017-03" db="EMBL/GenBank/DDBJ databases">
        <title>Genome sequence of Methanobrevibacter thaueri.</title>
        <authorList>
            <person name="Poehlein A."/>
            <person name="Seedorf H."/>
            <person name="Daniel R."/>
        </authorList>
    </citation>
    <scope>NUCLEOTIDE SEQUENCE [LARGE SCALE GENOMIC DNA]</scope>
    <source>
        <strain evidence="8 9">DSM 11995</strain>
    </source>
</reference>
<proteinExistence type="predicted"/>
<feature type="transmembrane region" description="Helical" evidence="6">
    <location>
        <begin position="59"/>
        <end position="78"/>
    </location>
</feature>
<evidence type="ECO:0000256" key="3">
    <source>
        <dbReference type="ARBA" id="ARBA00022692"/>
    </source>
</evidence>
<dbReference type="GO" id="GO:0004190">
    <property type="term" value="F:aspartic-type endopeptidase activity"/>
    <property type="evidence" value="ECO:0007669"/>
    <property type="project" value="InterPro"/>
</dbReference>
<dbReference type="GO" id="GO:0005886">
    <property type="term" value="C:plasma membrane"/>
    <property type="evidence" value="ECO:0007669"/>
    <property type="project" value="UniProtKB-SubCell"/>
</dbReference>
<dbReference type="PANTHER" id="PTHR36506:SF1">
    <property type="entry name" value="PREFLAGELLIN PEPTIDASE"/>
    <property type="match status" value="1"/>
</dbReference>
<evidence type="ECO:0000256" key="2">
    <source>
        <dbReference type="ARBA" id="ARBA00022475"/>
    </source>
</evidence>
<protein>
    <submittedName>
        <fullName evidence="8">Type IV leader peptidase family protein</fullName>
    </submittedName>
</protein>
<dbReference type="PANTHER" id="PTHR36506">
    <property type="entry name" value="PREFLAGELLIN PEPTIDASE"/>
    <property type="match status" value="1"/>
</dbReference>
<keyword evidence="4 6" id="KW-1133">Transmembrane helix</keyword>
<comment type="caution">
    <text evidence="8">The sequence shown here is derived from an EMBL/GenBank/DDBJ whole genome shotgun (WGS) entry which is preliminary data.</text>
</comment>
<dbReference type="Gene3D" id="1.20.120.1220">
    <property type="match status" value="1"/>
</dbReference>
<feature type="transmembrane region" description="Helical" evidence="6">
    <location>
        <begin position="6"/>
        <end position="27"/>
    </location>
</feature>
<dbReference type="RefSeq" id="WP_116591592.1">
    <property type="nucleotide sequence ID" value="NZ_MZGS01000017.1"/>
</dbReference>